<reference evidence="2" key="1">
    <citation type="submission" date="2023-06" db="EMBL/GenBank/DDBJ databases">
        <title>Genome-scale phylogeny and comparative genomics of the fungal order Sordariales.</title>
        <authorList>
            <consortium name="Lawrence Berkeley National Laboratory"/>
            <person name="Hensen N."/>
            <person name="Bonometti L."/>
            <person name="Westerberg I."/>
            <person name="Brannstrom I.O."/>
            <person name="Guillou S."/>
            <person name="Cros-Aarteil S."/>
            <person name="Calhoun S."/>
            <person name="Haridas S."/>
            <person name="Kuo A."/>
            <person name="Mondo S."/>
            <person name="Pangilinan J."/>
            <person name="Riley R."/>
            <person name="LaButti K."/>
            <person name="Andreopoulos B."/>
            <person name="Lipzen A."/>
            <person name="Chen C."/>
            <person name="Yanf M."/>
            <person name="Daum C."/>
            <person name="Ng V."/>
            <person name="Clum A."/>
            <person name="Steindorff A."/>
            <person name="Ohm R."/>
            <person name="Martin F."/>
            <person name="Silar P."/>
            <person name="Natvig D."/>
            <person name="Lalanne C."/>
            <person name="Gautier V."/>
            <person name="Ament-velasquez S.L."/>
            <person name="Kruys A."/>
            <person name="Hutchinson M.I."/>
            <person name="Powell A.J."/>
            <person name="Barry K."/>
            <person name="Miller A.N."/>
            <person name="Grigoriev I.V."/>
            <person name="Debuchy R."/>
            <person name="Gladieux P."/>
            <person name="Thoren M.H."/>
            <person name="Johannesson H."/>
        </authorList>
    </citation>
    <scope>NUCLEOTIDE SEQUENCE</scope>
    <source>
        <strain evidence="2">SMH3187-1</strain>
    </source>
</reference>
<dbReference type="AlphaFoldDB" id="A0AA40F9I7"/>
<organism evidence="2 3">
    <name type="scientific">Schizothecium vesticola</name>
    <dbReference type="NCBI Taxonomy" id="314040"/>
    <lineage>
        <taxon>Eukaryota</taxon>
        <taxon>Fungi</taxon>
        <taxon>Dikarya</taxon>
        <taxon>Ascomycota</taxon>
        <taxon>Pezizomycotina</taxon>
        <taxon>Sordariomycetes</taxon>
        <taxon>Sordariomycetidae</taxon>
        <taxon>Sordariales</taxon>
        <taxon>Schizotheciaceae</taxon>
        <taxon>Schizothecium</taxon>
    </lineage>
</organism>
<comment type="caution">
    <text evidence="2">The sequence shown here is derived from an EMBL/GenBank/DDBJ whole genome shotgun (WGS) entry which is preliminary data.</text>
</comment>
<sequence>MPSSREGKFTEPSDTTSRNTSSPPTGFSPLPSHHRFYIKITTPTATMPDREPSSEPEDIPQTSTPPPDVFKCCQCGGLINIDFVLRGMIFL</sequence>
<gene>
    <name evidence="2" type="ORF">B0T18DRAFT_18794</name>
</gene>
<proteinExistence type="predicted"/>
<keyword evidence="3" id="KW-1185">Reference proteome</keyword>
<accession>A0AA40F9I7</accession>
<dbReference type="Proteomes" id="UP001172155">
    <property type="component" value="Unassembled WGS sequence"/>
</dbReference>
<feature type="compositionally biased region" description="Basic and acidic residues" evidence="1">
    <location>
        <begin position="1"/>
        <end position="11"/>
    </location>
</feature>
<protein>
    <submittedName>
        <fullName evidence="2">Uncharacterized protein</fullName>
    </submittedName>
</protein>
<evidence type="ECO:0000313" key="2">
    <source>
        <dbReference type="EMBL" id="KAK0753596.1"/>
    </source>
</evidence>
<feature type="compositionally biased region" description="Polar residues" evidence="1">
    <location>
        <begin position="12"/>
        <end position="25"/>
    </location>
</feature>
<feature type="region of interest" description="Disordered" evidence="1">
    <location>
        <begin position="1"/>
        <end position="67"/>
    </location>
</feature>
<evidence type="ECO:0000256" key="1">
    <source>
        <dbReference type="SAM" id="MobiDB-lite"/>
    </source>
</evidence>
<name>A0AA40F9I7_9PEZI</name>
<dbReference type="EMBL" id="JAUKUD010000001">
    <property type="protein sequence ID" value="KAK0753596.1"/>
    <property type="molecule type" value="Genomic_DNA"/>
</dbReference>
<evidence type="ECO:0000313" key="3">
    <source>
        <dbReference type="Proteomes" id="UP001172155"/>
    </source>
</evidence>